<dbReference type="Gene3D" id="3.90.1140.10">
    <property type="entry name" value="Cyclic phosphodiesterase"/>
    <property type="match status" value="1"/>
</dbReference>
<dbReference type="EC" id="3.1.4.58" evidence="2"/>
<dbReference type="PANTHER" id="PTHR35561:SF1">
    <property type="entry name" value="RNA 2',3'-CYCLIC PHOSPHODIESTERASE"/>
    <property type="match status" value="1"/>
</dbReference>
<comment type="similarity">
    <text evidence="2">Belongs to the 2H phosphoesterase superfamily. ThpR family.</text>
</comment>
<feature type="active site" description="Proton donor" evidence="2">
    <location>
        <position position="53"/>
    </location>
</feature>
<reference evidence="3 4" key="1">
    <citation type="submission" date="2015-01" db="EMBL/GenBank/DDBJ databases">
        <title>Draft Genome Sequences of Four Bacillus thermoamylovorans Strains, Isolated From Food Products.</title>
        <authorList>
            <person name="Krawcyk A.O."/>
            <person name="Berendsen E.M."/>
            <person name="Eijlander R.T."/>
            <person name="de Jong A."/>
            <person name="Wells-Bennik M."/>
            <person name="Kuipers O.P."/>
        </authorList>
    </citation>
    <scope>NUCLEOTIDE SEQUENCE [LARGE SCALE GENOMIC DNA]</scope>
    <source>
        <strain evidence="3 4">B4167</strain>
    </source>
</reference>
<dbReference type="GO" id="GO:0008664">
    <property type="term" value="F:RNA 2',3'-cyclic 3'-phosphodiesterase activity"/>
    <property type="evidence" value="ECO:0007669"/>
    <property type="project" value="UniProtKB-EC"/>
</dbReference>
<feature type="active site" description="Proton acceptor" evidence="2">
    <location>
        <position position="139"/>
    </location>
</feature>
<sequence length="196" mass="23192">MNKNVRGSTIMKGNHYFFAVKLPSEAKKFIHQWVMTNKEHFPFKRWVHPEDYHITLAFLGDQEIEMLERAIAAVEKIAKEEKPFELTFHQLGTFGKATEPRIFWLDVKTCERLTGIQKNVYNQCIKLGFSLDKKPFRPHITLARKWGGTDPFQMNLLDLYSFRKSFSFSVNQIVLYETHLDQTPKYKEYHVFQLDA</sequence>
<feature type="short sequence motif" description="HXTX 1" evidence="2">
    <location>
        <begin position="53"/>
        <end position="56"/>
    </location>
</feature>
<dbReference type="EMBL" id="JXLU01000095">
    <property type="protein sequence ID" value="KIO72496.1"/>
    <property type="molecule type" value="Genomic_DNA"/>
</dbReference>
<comment type="caution">
    <text evidence="3">The sequence shown here is derived from an EMBL/GenBank/DDBJ whole genome shotgun (WGS) entry which is preliminary data.</text>
</comment>
<feature type="short sequence motif" description="HXTX 2" evidence="2">
    <location>
        <begin position="139"/>
        <end position="142"/>
    </location>
</feature>
<dbReference type="SUPFAM" id="SSF55144">
    <property type="entry name" value="LigT-like"/>
    <property type="match status" value="1"/>
</dbReference>
<accession>A0ABD4A6F8</accession>
<dbReference type="PANTHER" id="PTHR35561">
    <property type="entry name" value="RNA 2',3'-CYCLIC PHOSPHODIESTERASE"/>
    <property type="match status" value="1"/>
</dbReference>
<evidence type="ECO:0000313" key="3">
    <source>
        <dbReference type="EMBL" id="KIO72496.1"/>
    </source>
</evidence>
<organism evidence="3 4">
    <name type="scientific">Caldibacillus thermoamylovorans</name>
    <dbReference type="NCBI Taxonomy" id="35841"/>
    <lineage>
        <taxon>Bacteria</taxon>
        <taxon>Bacillati</taxon>
        <taxon>Bacillota</taxon>
        <taxon>Bacilli</taxon>
        <taxon>Bacillales</taxon>
        <taxon>Bacillaceae</taxon>
        <taxon>Caldibacillus</taxon>
    </lineage>
</organism>
<comment type="catalytic activity">
    <reaction evidence="2">
        <text>a 3'-end 2',3'-cyclophospho-ribonucleotide-RNA + H2O = a 3'-end 2'-phospho-ribonucleotide-RNA + H(+)</text>
        <dbReference type="Rhea" id="RHEA:11828"/>
        <dbReference type="Rhea" id="RHEA-COMP:10464"/>
        <dbReference type="Rhea" id="RHEA-COMP:17353"/>
        <dbReference type="ChEBI" id="CHEBI:15377"/>
        <dbReference type="ChEBI" id="CHEBI:15378"/>
        <dbReference type="ChEBI" id="CHEBI:83064"/>
        <dbReference type="ChEBI" id="CHEBI:173113"/>
        <dbReference type="EC" id="3.1.4.58"/>
    </reaction>
</comment>
<dbReference type="NCBIfam" id="TIGR02258">
    <property type="entry name" value="2_5_ligase"/>
    <property type="match status" value="1"/>
</dbReference>
<dbReference type="Pfam" id="PF13563">
    <property type="entry name" value="2_5_RNA_ligase2"/>
    <property type="match status" value="1"/>
</dbReference>
<name>A0ABD4A6F8_9BACI</name>
<dbReference type="InterPro" id="IPR004175">
    <property type="entry name" value="RNA_CPDase"/>
</dbReference>
<proteinExistence type="inferred from homology"/>
<evidence type="ECO:0000256" key="2">
    <source>
        <dbReference type="HAMAP-Rule" id="MF_01940"/>
    </source>
</evidence>
<evidence type="ECO:0000256" key="1">
    <source>
        <dbReference type="ARBA" id="ARBA00022801"/>
    </source>
</evidence>
<protein>
    <recommendedName>
        <fullName evidence="2">RNA 2',3'-cyclic phosphodiesterase</fullName>
        <shortName evidence="2">RNA 2',3'-CPDase</shortName>
        <ecNumber evidence="2">3.1.4.58</ecNumber>
    </recommendedName>
</protein>
<keyword evidence="1 2" id="KW-0378">Hydrolase</keyword>
<gene>
    <name evidence="3" type="ORF">B4167_1186</name>
</gene>
<dbReference type="AlphaFoldDB" id="A0ABD4A6F8"/>
<comment type="function">
    <text evidence="2">Hydrolyzes RNA 2',3'-cyclic phosphodiester to an RNA 2'-phosphomonoester.</text>
</comment>
<evidence type="ECO:0000313" key="4">
    <source>
        <dbReference type="Proteomes" id="UP000032076"/>
    </source>
</evidence>
<dbReference type="Proteomes" id="UP000032076">
    <property type="component" value="Unassembled WGS sequence"/>
</dbReference>
<dbReference type="InterPro" id="IPR009097">
    <property type="entry name" value="Cyclic_Pdiesterase"/>
</dbReference>
<dbReference type="HAMAP" id="MF_01940">
    <property type="entry name" value="RNA_CPDase"/>
    <property type="match status" value="1"/>
</dbReference>